<feature type="signal peptide" evidence="1">
    <location>
        <begin position="1"/>
        <end position="20"/>
    </location>
</feature>
<dbReference type="Proteomes" id="UP001479436">
    <property type="component" value="Unassembled WGS sequence"/>
</dbReference>
<dbReference type="InterPro" id="IPR037045">
    <property type="entry name" value="S8pro/Inhibitor_I9_sf"/>
</dbReference>
<proteinExistence type="predicted"/>
<name>A0ABR2WBW2_9FUNG</name>
<comment type="caution">
    <text evidence="2">The sequence shown here is derived from an EMBL/GenBank/DDBJ whole genome shotgun (WGS) entry which is preliminary data.</text>
</comment>
<evidence type="ECO:0000313" key="3">
    <source>
        <dbReference type="Proteomes" id="UP001479436"/>
    </source>
</evidence>
<protein>
    <recommendedName>
        <fullName evidence="4">Inhibitor I9 domain-containing protein</fullName>
    </recommendedName>
</protein>
<sequence length="111" mass="12530">MRKVYLFALVTLFCTNSVFAYEQTTMSNLGNFIIELKDTAPTGYQELLENKVIENGGNIRSRFDTLLRGFSANMPSILAANFKSDEHISEVNEVRTAKLHNNFQNLHGGEL</sequence>
<keyword evidence="1" id="KW-0732">Signal</keyword>
<reference evidence="2 3" key="1">
    <citation type="submission" date="2023-04" db="EMBL/GenBank/DDBJ databases">
        <title>Genome of Basidiobolus ranarum AG-B5.</title>
        <authorList>
            <person name="Stajich J.E."/>
            <person name="Carter-House D."/>
            <person name="Gryganskyi A."/>
        </authorList>
    </citation>
    <scope>NUCLEOTIDE SEQUENCE [LARGE SCALE GENOMIC DNA]</scope>
    <source>
        <strain evidence="2 3">AG-B5</strain>
    </source>
</reference>
<feature type="chain" id="PRO_5047287162" description="Inhibitor I9 domain-containing protein" evidence="1">
    <location>
        <begin position="21"/>
        <end position="111"/>
    </location>
</feature>
<evidence type="ECO:0000313" key="2">
    <source>
        <dbReference type="EMBL" id="KAK9729775.1"/>
    </source>
</evidence>
<dbReference type="Gene3D" id="3.30.70.80">
    <property type="entry name" value="Peptidase S8 propeptide/proteinase inhibitor I9"/>
    <property type="match status" value="1"/>
</dbReference>
<dbReference type="SUPFAM" id="SSF54897">
    <property type="entry name" value="Protease propeptides/inhibitors"/>
    <property type="match status" value="1"/>
</dbReference>
<dbReference type="EMBL" id="JASJQH010006876">
    <property type="protein sequence ID" value="KAK9729775.1"/>
    <property type="molecule type" value="Genomic_DNA"/>
</dbReference>
<accession>A0ABR2WBW2</accession>
<keyword evidence="3" id="KW-1185">Reference proteome</keyword>
<evidence type="ECO:0008006" key="4">
    <source>
        <dbReference type="Google" id="ProtNLM"/>
    </source>
</evidence>
<gene>
    <name evidence="2" type="ORF">K7432_000021</name>
</gene>
<organism evidence="2 3">
    <name type="scientific">Basidiobolus ranarum</name>
    <dbReference type="NCBI Taxonomy" id="34480"/>
    <lineage>
        <taxon>Eukaryota</taxon>
        <taxon>Fungi</taxon>
        <taxon>Fungi incertae sedis</taxon>
        <taxon>Zoopagomycota</taxon>
        <taxon>Entomophthoromycotina</taxon>
        <taxon>Basidiobolomycetes</taxon>
        <taxon>Basidiobolales</taxon>
        <taxon>Basidiobolaceae</taxon>
        <taxon>Basidiobolus</taxon>
    </lineage>
</organism>
<evidence type="ECO:0000256" key="1">
    <source>
        <dbReference type="SAM" id="SignalP"/>
    </source>
</evidence>